<dbReference type="RefSeq" id="WP_188382750.1">
    <property type="nucleotide sequence ID" value="NZ_BMEY01000001.1"/>
</dbReference>
<dbReference type="InterPro" id="IPR008308">
    <property type="entry name" value="YpbB-like"/>
</dbReference>
<dbReference type="Proteomes" id="UP000613512">
    <property type="component" value="Unassembled WGS sequence"/>
</dbReference>
<organism evidence="2 3">
    <name type="scientific">Ornithinibacillus halotolerans</name>
    <dbReference type="NCBI Taxonomy" id="1274357"/>
    <lineage>
        <taxon>Bacteria</taxon>
        <taxon>Bacillati</taxon>
        <taxon>Bacillota</taxon>
        <taxon>Bacilli</taxon>
        <taxon>Bacillales</taxon>
        <taxon>Bacillaceae</taxon>
        <taxon>Ornithinibacillus</taxon>
    </lineage>
</organism>
<evidence type="ECO:0000259" key="1">
    <source>
        <dbReference type="Pfam" id="PF14493"/>
    </source>
</evidence>
<protein>
    <recommendedName>
        <fullName evidence="1">Helicase Helix-turn-helix domain-containing protein</fullName>
    </recommendedName>
</protein>
<dbReference type="Gene3D" id="1.10.10.1390">
    <property type="entry name" value="ATP-dependent DNA helicase RecQ"/>
    <property type="match status" value="1"/>
</dbReference>
<evidence type="ECO:0000313" key="2">
    <source>
        <dbReference type="EMBL" id="GGA61071.1"/>
    </source>
</evidence>
<accession>A0A916RLY7</accession>
<reference evidence="2" key="1">
    <citation type="journal article" date="2014" name="Int. J. Syst. Evol. Microbiol.">
        <title>Complete genome sequence of Corynebacterium casei LMG S-19264T (=DSM 44701T), isolated from a smear-ripened cheese.</title>
        <authorList>
            <consortium name="US DOE Joint Genome Institute (JGI-PGF)"/>
            <person name="Walter F."/>
            <person name="Albersmeier A."/>
            <person name="Kalinowski J."/>
            <person name="Ruckert C."/>
        </authorList>
    </citation>
    <scope>NUCLEOTIDE SEQUENCE</scope>
    <source>
        <strain evidence="2">CGMCC 1.12408</strain>
    </source>
</reference>
<keyword evidence="3" id="KW-1185">Reference proteome</keyword>
<reference evidence="2" key="2">
    <citation type="submission" date="2020-09" db="EMBL/GenBank/DDBJ databases">
        <authorList>
            <person name="Sun Q."/>
            <person name="Zhou Y."/>
        </authorList>
    </citation>
    <scope>NUCLEOTIDE SEQUENCE</scope>
    <source>
        <strain evidence="2">CGMCC 1.12408</strain>
    </source>
</reference>
<dbReference type="Pfam" id="PF14493">
    <property type="entry name" value="HTH_40"/>
    <property type="match status" value="1"/>
</dbReference>
<dbReference type="PIRSF" id="PIRSF021350">
    <property type="entry name" value="UCP021350"/>
    <property type="match status" value="1"/>
</dbReference>
<dbReference type="InterPro" id="IPR029491">
    <property type="entry name" value="Helicase_HTH"/>
</dbReference>
<comment type="caution">
    <text evidence="2">The sequence shown here is derived from an EMBL/GenBank/DDBJ whole genome shotgun (WGS) entry which is preliminary data.</text>
</comment>
<gene>
    <name evidence="2" type="primary">ypbB</name>
    <name evidence="2" type="ORF">GCM10008025_01330</name>
</gene>
<dbReference type="EMBL" id="BMEY01000001">
    <property type="protein sequence ID" value="GGA61071.1"/>
    <property type="molecule type" value="Genomic_DNA"/>
</dbReference>
<dbReference type="AlphaFoldDB" id="A0A916RLY7"/>
<evidence type="ECO:0000313" key="3">
    <source>
        <dbReference type="Proteomes" id="UP000613512"/>
    </source>
</evidence>
<feature type="domain" description="Helicase Helix-turn-helix" evidence="1">
    <location>
        <begin position="253"/>
        <end position="341"/>
    </location>
</feature>
<sequence length="355" mass="42337">MYIEGIILDGLNKLNMNRSIFGIYHILFGKKSVQSVQDASLFQLETYYGIYPTLSREHYVRIISKMKEDGLIEQASKDNHFTITNKGFNYLKSFHKTSIYQYINGLIFQGKDDLFLLRLYLLIQTYSNLHRNNNTFIPIVDNQEVMNWVKQFYRNHPKTTTNERLYAEMHQLLLCLTEKEAEFFVDRLTGYKYYGMSMDQLAVKYLLTRDDAHIFLRGITHQLMTQIVGRKEDYPILSQLIVEQKQRKFITDTAAKTYQLLRENYSIRQIAQMRKLKENTIYDHIIEIALYDENFSIQSFVSPNEQVEIISIIQRLKTYKLKQIKEHCRDSITYFQIRLVLARWKELLPEEARHD</sequence>
<name>A0A916RLY7_9BACI</name>
<proteinExistence type="predicted"/>